<protein>
    <recommendedName>
        <fullName evidence="4">Sulfur globule protein</fullName>
    </recommendedName>
</protein>
<dbReference type="EMBL" id="JAUSVV010000029">
    <property type="protein sequence ID" value="MDQ0445394.1"/>
    <property type="molecule type" value="Genomic_DNA"/>
</dbReference>
<keyword evidence="3" id="KW-1185">Reference proteome</keyword>
<keyword evidence="1" id="KW-0732">Signal</keyword>
<evidence type="ECO:0000313" key="2">
    <source>
        <dbReference type="EMBL" id="MDQ0445394.1"/>
    </source>
</evidence>
<evidence type="ECO:0000313" key="3">
    <source>
        <dbReference type="Proteomes" id="UP001236369"/>
    </source>
</evidence>
<name>A0ABU0HV68_9HYPH</name>
<dbReference type="InterPro" id="IPR058110">
    <property type="entry name" value="GCG_CRPN_dom"/>
</dbReference>
<dbReference type="NCBIfam" id="NF047412">
    <property type="entry name" value="sig_GCG_CRPN_rpt"/>
    <property type="match status" value="1"/>
</dbReference>
<dbReference type="Proteomes" id="UP001236369">
    <property type="component" value="Unassembled WGS sequence"/>
</dbReference>
<reference evidence="2 3" key="1">
    <citation type="submission" date="2023-07" db="EMBL/GenBank/DDBJ databases">
        <title>Genomic Encyclopedia of Type Strains, Phase IV (KMG-IV): sequencing the most valuable type-strain genomes for metagenomic binning, comparative biology and taxonomic classification.</title>
        <authorList>
            <person name="Goeker M."/>
        </authorList>
    </citation>
    <scope>NUCLEOTIDE SEQUENCE [LARGE SCALE GENOMIC DNA]</scope>
    <source>
        <strain evidence="2 3">DSM 19562</strain>
    </source>
</reference>
<evidence type="ECO:0000256" key="1">
    <source>
        <dbReference type="SAM" id="SignalP"/>
    </source>
</evidence>
<organism evidence="2 3">
    <name type="scientific">Methylobacterium persicinum</name>
    <dbReference type="NCBI Taxonomy" id="374426"/>
    <lineage>
        <taxon>Bacteria</taxon>
        <taxon>Pseudomonadati</taxon>
        <taxon>Pseudomonadota</taxon>
        <taxon>Alphaproteobacteria</taxon>
        <taxon>Hyphomicrobiales</taxon>
        <taxon>Methylobacteriaceae</taxon>
        <taxon>Methylobacterium</taxon>
    </lineage>
</organism>
<feature type="signal peptide" evidence="1">
    <location>
        <begin position="1"/>
        <end position="29"/>
    </location>
</feature>
<accession>A0ABU0HV68</accession>
<sequence>MMYMPSKLAATAALLITGIALVPAAVAEAAPLGPLSAAVLQADAPITLVAQGCGPGFFRGPYGGCRPFYGRRRFYGPGPYYARRCFIRPTPFVPRRFCRF</sequence>
<comment type="caution">
    <text evidence="2">The sequence shown here is derived from an EMBL/GenBank/DDBJ whole genome shotgun (WGS) entry which is preliminary data.</text>
</comment>
<feature type="chain" id="PRO_5047061287" description="Sulfur globule protein" evidence="1">
    <location>
        <begin position="30"/>
        <end position="100"/>
    </location>
</feature>
<gene>
    <name evidence="2" type="ORF">QO016_004923</name>
</gene>
<evidence type="ECO:0008006" key="4">
    <source>
        <dbReference type="Google" id="ProtNLM"/>
    </source>
</evidence>
<proteinExistence type="predicted"/>